<dbReference type="InterPro" id="IPR021737">
    <property type="entry name" value="Phage_phiKZ_Orf197"/>
</dbReference>
<feature type="transmembrane region" description="Helical" evidence="1">
    <location>
        <begin position="206"/>
        <end position="234"/>
    </location>
</feature>
<feature type="transmembrane region" description="Helical" evidence="1">
    <location>
        <begin position="91"/>
        <end position="109"/>
    </location>
</feature>
<proteinExistence type="predicted"/>
<evidence type="ECO:0000313" key="3">
    <source>
        <dbReference type="Proteomes" id="UP000231644"/>
    </source>
</evidence>
<dbReference type="EMBL" id="FOLX01000001">
    <property type="protein sequence ID" value="SFC82529.1"/>
    <property type="molecule type" value="Genomic_DNA"/>
</dbReference>
<dbReference type="STRING" id="517719.SAMN05421762_2337"/>
<dbReference type="RefSeq" id="WP_093447917.1">
    <property type="nucleotide sequence ID" value="NZ_FNZG01000001.1"/>
</dbReference>
<dbReference type="OrthoDB" id="8536716at2"/>
<feature type="transmembrane region" description="Helical" evidence="1">
    <location>
        <begin position="171"/>
        <end position="194"/>
    </location>
</feature>
<evidence type="ECO:0008006" key="4">
    <source>
        <dbReference type="Google" id="ProtNLM"/>
    </source>
</evidence>
<organism evidence="2 3">
    <name type="scientific">Pseudooceanicola nitratireducens</name>
    <dbReference type="NCBI Taxonomy" id="517719"/>
    <lineage>
        <taxon>Bacteria</taxon>
        <taxon>Pseudomonadati</taxon>
        <taxon>Pseudomonadota</taxon>
        <taxon>Alphaproteobacteria</taxon>
        <taxon>Rhodobacterales</taxon>
        <taxon>Paracoccaceae</taxon>
        <taxon>Pseudooceanicola</taxon>
    </lineage>
</organism>
<accession>A0A1I1MAX4</accession>
<feature type="transmembrane region" description="Helical" evidence="1">
    <location>
        <begin position="34"/>
        <end position="52"/>
    </location>
</feature>
<sequence>MTETFAALLLAHVSADFLLQSNWMAGAKQARHPGALLLHGIIVLATATLLIAPRDATAMAPLLLLTGAHLLIDLAKTLAPGKSLGAFLADQAAHLASLVAIAWVFPMLAPSGWLGGLPLAAPVMVLLAGAVISVQAGGYAIGLLVQPFGRSFRAEGLPRGGKLIGQLERGLIYFLILVGQPSAVGFLIAAKSVLRFDASRRRQKAAEYVIIGTLASFGWAVICAYAVLGLLQAYPPLGFLALDP</sequence>
<name>A0A1I1MAX4_9RHOB</name>
<keyword evidence="1" id="KW-0472">Membrane</keyword>
<dbReference type="Proteomes" id="UP000231644">
    <property type="component" value="Unassembled WGS sequence"/>
</dbReference>
<keyword evidence="3" id="KW-1185">Reference proteome</keyword>
<feature type="transmembrane region" description="Helical" evidence="1">
    <location>
        <begin position="121"/>
        <end position="145"/>
    </location>
</feature>
<keyword evidence="1" id="KW-1133">Transmembrane helix</keyword>
<dbReference type="AlphaFoldDB" id="A0A1I1MAX4"/>
<protein>
    <recommendedName>
        <fullName evidence="4">DUF3307 domain-containing protein</fullName>
    </recommendedName>
</protein>
<keyword evidence="1" id="KW-0812">Transmembrane</keyword>
<dbReference type="Pfam" id="PF11750">
    <property type="entry name" value="DUF3307"/>
    <property type="match status" value="1"/>
</dbReference>
<gene>
    <name evidence="2" type="ORF">SAMN05421762_2337</name>
</gene>
<evidence type="ECO:0000313" key="2">
    <source>
        <dbReference type="EMBL" id="SFC82529.1"/>
    </source>
</evidence>
<reference evidence="2 3" key="1">
    <citation type="submission" date="2016-10" db="EMBL/GenBank/DDBJ databases">
        <authorList>
            <person name="de Groot N.N."/>
        </authorList>
    </citation>
    <scope>NUCLEOTIDE SEQUENCE [LARGE SCALE GENOMIC DNA]</scope>
    <source>
        <strain evidence="2 3">DSM 29619</strain>
    </source>
</reference>
<evidence type="ECO:0000256" key="1">
    <source>
        <dbReference type="SAM" id="Phobius"/>
    </source>
</evidence>